<comment type="function">
    <text evidence="1">Probable adenosyl-L-methionine (AdoMet)-dependent tRNA (uracil-O(2)-)-methyltransferase.</text>
</comment>
<evidence type="ECO:0000256" key="7">
    <source>
        <dbReference type="ARBA" id="ARBA00022691"/>
    </source>
</evidence>
<comment type="catalytic activity">
    <reaction evidence="10 11">
        <text>uridine(44) in tRNA(Ser) + S-adenosyl-L-methionine = 2'-O-methyluridine(44) in tRNA(Ser) + S-adenosyl-L-homocysteine + H(+)</text>
        <dbReference type="Rhea" id="RHEA:43100"/>
        <dbReference type="Rhea" id="RHEA-COMP:10339"/>
        <dbReference type="Rhea" id="RHEA-COMP:10340"/>
        <dbReference type="ChEBI" id="CHEBI:15378"/>
        <dbReference type="ChEBI" id="CHEBI:57856"/>
        <dbReference type="ChEBI" id="CHEBI:59789"/>
        <dbReference type="ChEBI" id="CHEBI:65315"/>
        <dbReference type="ChEBI" id="CHEBI:74478"/>
        <dbReference type="EC" id="2.1.1.211"/>
    </reaction>
</comment>
<comment type="function">
    <text evidence="11">Adenosyl-L-methionine (AdoMet)-dependent tRNA (uracil-O(2)-)-methyltransferase.</text>
</comment>
<evidence type="ECO:0000313" key="13">
    <source>
        <dbReference type="EMBL" id="CAG9815628.1"/>
    </source>
</evidence>
<evidence type="ECO:0000256" key="3">
    <source>
        <dbReference type="ARBA" id="ARBA00009056"/>
    </source>
</evidence>
<keyword evidence="6 11" id="KW-0808">Transferase</keyword>
<keyword evidence="14" id="KW-1185">Reference proteome</keyword>
<dbReference type="CDD" id="cd20269">
    <property type="entry name" value="Complex1_LYR_LYRM9"/>
    <property type="match status" value="1"/>
</dbReference>
<dbReference type="Pfam" id="PF07757">
    <property type="entry name" value="AdoMet_MTase"/>
    <property type="match status" value="1"/>
</dbReference>
<evidence type="ECO:0000256" key="5">
    <source>
        <dbReference type="ARBA" id="ARBA00022603"/>
    </source>
</evidence>
<organism evidence="13 14">
    <name type="scientific">Phaedon cochleariae</name>
    <name type="common">Mustard beetle</name>
    <dbReference type="NCBI Taxonomy" id="80249"/>
    <lineage>
        <taxon>Eukaryota</taxon>
        <taxon>Metazoa</taxon>
        <taxon>Ecdysozoa</taxon>
        <taxon>Arthropoda</taxon>
        <taxon>Hexapoda</taxon>
        <taxon>Insecta</taxon>
        <taxon>Pterygota</taxon>
        <taxon>Neoptera</taxon>
        <taxon>Endopterygota</taxon>
        <taxon>Coleoptera</taxon>
        <taxon>Polyphaga</taxon>
        <taxon>Cucujiformia</taxon>
        <taxon>Chrysomeloidea</taxon>
        <taxon>Chrysomelidae</taxon>
        <taxon>Chrysomelinae</taxon>
        <taxon>Chrysomelini</taxon>
        <taxon>Phaedon</taxon>
    </lineage>
</organism>
<comment type="subcellular location">
    <subcellularLocation>
        <location evidence="2 11">Cytoplasm</location>
    </subcellularLocation>
</comment>
<dbReference type="Pfam" id="PF05347">
    <property type="entry name" value="Complex1_LYR"/>
    <property type="match status" value="1"/>
</dbReference>
<dbReference type="InterPro" id="IPR011671">
    <property type="entry name" value="tRNA_uracil_MeTrfase"/>
</dbReference>
<evidence type="ECO:0000256" key="11">
    <source>
        <dbReference type="RuleBase" id="RU368004"/>
    </source>
</evidence>
<evidence type="ECO:0000256" key="10">
    <source>
        <dbReference type="ARBA" id="ARBA00047957"/>
    </source>
</evidence>
<comment type="similarity">
    <text evidence="9">Belongs to the complex I LYR family. LYRM9 subfamily.</text>
</comment>
<proteinExistence type="inferred from homology"/>
<keyword evidence="8 11" id="KW-0819">tRNA processing</keyword>
<gene>
    <name evidence="13" type="ORF">PHAECO_LOCUS2896</name>
</gene>
<protein>
    <recommendedName>
        <fullName evidence="11">tRNA (uracil-O(2)-)-methyltransferase</fullName>
        <ecNumber evidence="11">2.1.1.211</ecNumber>
    </recommendedName>
</protein>
<accession>A0A9N9SDN5</accession>
<evidence type="ECO:0000313" key="14">
    <source>
        <dbReference type="Proteomes" id="UP001153737"/>
    </source>
</evidence>
<dbReference type="InterPro" id="IPR045291">
    <property type="entry name" value="Complex1_LYR_LYRM9"/>
</dbReference>
<dbReference type="EC" id="2.1.1.211" evidence="11"/>
<dbReference type="InterPro" id="IPR008011">
    <property type="entry name" value="Complex1_LYR_dom"/>
</dbReference>
<dbReference type="OrthoDB" id="10047021at2759"/>
<dbReference type="SUPFAM" id="SSF53335">
    <property type="entry name" value="S-adenosyl-L-methionine-dependent methyltransferases"/>
    <property type="match status" value="1"/>
</dbReference>
<keyword evidence="7 11" id="KW-0949">S-adenosyl-L-methionine</keyword>
<evidence type="ECO:0000256" key="4">
    <source>
        <dbReference type="ARBA" id="ARBA00022490"/>
    </source>
</evidence>
<evidence type="ECO:0000259" key="12">
    <source>
        <dbReference type="Pfam" id="PF05347"/>
    </source>
</evidence>
<dbReference type="AlphaFoldDB" id="A0A9N9SDN5"/>
<name>A0A9N9SDN5_PHACE</name>
<dbReference type="PANTHER" id="PTHR21210:SF0">
    <property type="entry name" value="TRNA (URACIL-O(2)-)-METHYLTRANSFERASE-RELATED"/>
    <property type="match status" value="1"/>
</dbReference>
<evidence type="ECO:0000256" key="6">
    <source>
        <dbReference type="ARBA" id="ARBA00022679"/>
    </source>
</evidence>
<comment type="similarity">
    <text evidence="3 11">Belongs to the TRM44 family.</text>
</comment>
<dbReference type="GO" id="GO:0030488">
    <property type="term" value="P:tRNA methylation"/>
    <property type="evidence" value="ECO:0007669"/>
    <property type="project" value="UniProtKB-UniRule"/>
</dbReference>
<dbReference type="GO" id="GO:0005737">
    <property type="term" value="C:cytoplasm"/>
    <property type="evidence" value="ECO:0007669"/>
    <property type="project" value="UniProtKB-SubCell"/>
</dbReference>
<feature type="domain" description="Complex 1 LYR protein" evidence="12">
    <location>
        <begin position="20"/>
        <end position="71"/>
    </location>
</feature>
<dbReference type="InterPro" id="IPR029063">
    <property type="entry name" value="SAM-dependent_MTases_sf"/>
</dbReference>
<evidence type="ECO:0000256" key="1">
    <source>
        <dbReference type="ARBA" id="ARBA00002778"/>
    </source>
</evidence>
<sequence>MIKIKYFVTSAYLRNESRILFKYLIKQCDKLPTGPREHYRFMVKQSFKQHVNEKDQERINQIIQRAYEDSKWILKKSIPVSKFKEIFTPSAILYEKRRLDNFKNIGEDFIKNIIECYDRNVTLIPYTEQMFKEDSTGLFVSVRILLSKKNINHKSIEVVVLDKNTNSAIFTAVCEPGESVLAPPFIYELELNASNFRINLRDYEDAESTHAEWLADKLFPKLLKWSEIDTECRSTVKCLSLIPIDEYCILYSELKQKYAESLHKDWQSRAGTDPQKYIHEDLGIAAYLICFWRKYAFSSISFVDCGCGNGLLVYVLNQEGYEGYGIDIRRRDIWDLYPPETKLEVGTITPDSLFPESTWLIGNHSDELTPWLPVIALRSSPKTNCFLLPCCPFEFSGQKFIRKNTSISAYADYLLYIEEICKKCGYETKLDKLRIPSTRKSCLVGIRKGCDNDLGHVNLQVNCYIESQMKSQFKPRSVVEEVRNCTKLNRQFISYLVNVCVSFLLEEKNIISKQNGDIWNKGSELSISDISKKVSVADLKSLKNQCGGLQTLFRNHRYIFQVIQGMVILRIPSTIEQVGYKYIKKPCWFQKNHPNGCFNSREECAYEHS</sequence>
<keyword evidence="5 11" id="KW-0489">Methyltransferase</keyword>
<evidence type="ECO:0000256" key="2">
    <source>
        <dbReference type="ARBA" id="ARBA00004496"/>
    </source>
</evidence>
<dbReference type="GO" id="GO:0141101">
    <property type="term" value="F:tRNA(Ser) (uridine(44)-2'-O-)-methyltransferase activity"/>
    <property type="evidence" value="ECO:0007669"/>
    <property type="project" value="UniProtKB-EC"/>
</dbReference>
<reference evidence="13" key="1">
    <citation type="submission" date="2022-01" db="EMBL/GenBank/DDBJ databases">
        <authorList>
            <person name="King R."/>
        </authorList>
    </citation>
    <scope>NUCLEOTIDE SEQUENCE</scope>
</reference>
<evidence type="ECO:0000256" key="8">
    <source>
        <dbReference type="ARBA" id="ARBA00022694"/>
    </source>
</evidence>
<dbReference type="PANTHER" id="PTHR21210">
    <property type="entry name" value="TRNA (URACIL-O(2)-)-METHYLTRANSFERASE-RELATED"/>
    <property type="match status" value="1"/>
</dbReference>
<reference evidence="13" key="2">
    <citation type="submission" date="2022-10" db="EMBL/GenBank/DDBJ databases">
        <authorList>
            <consortium name="ENA_rothamsted_submissions"/>
            <consortium name="culmorum"/>
            <person name="King R."/>
        </authorList>
    </citation>
    <scope>NUCLEOTIDE SEQUENCE</scope>
</reference>
<dbReference type="Proteomes" id="UP001153737">
    <property type="component" value="Chromosome 12"/>
</dbReference>
<keyword evidence="4 11" id="KW-0963">Cytoplasm</keyword>
<evidence type="ECO:0000256" key="9">
    <source>
        <dbReference type="ARBA" id="ARBA00025757"/>
    </source>
</evidence>
<dbReference type="EMBL" id="OU896718">
    <property type="protein sequence ID" value="CAG9815628.1"/>
    <property type="molecule type" value="Genomic_DNA"/>
</dbReference>